<dbReference type="EMBL" id="NRQY01000003">
    <property type="protein sequence ID" value="RUT64259.1"/>
    <property type="molecule type" value="Genomic_DNA"/>
</dbReference>
<comment type="caution">
    <text evidence="1">The sequence shown here is derived from an EMBL/GenBank/DDBJ whole genome shotgun (WGS) entry which is preliminary data.</text>
</comment>
<organism evidence="1 2">
    <name type="scientific">Morganella morganii</name>
    <name type="common">Proteus morganii</name>
    <dbReference type="NCBI Taxonomy" id="582"/>
    <lineage>
        <taxon>Bacteria</taxon>
        <taxon>Pseudomonadati</taxon>
        <taxon>Pseudomonadota</taxon>
        <taxon>Gammaproteobacteria</taxon>
        <taxon>Enterobacterales</taxon>
        <taxon>Morganellaceae</taxon>
        <taxon>Morganella</taxon>
    </lineage>
</organism>
<proteinExistence type="predicted"/>
<dbReference type="AlphaFoldDB" id="A0A433ZQB6"/>
<name>A0A433ZQB6_MORMO</name>
<evidence type="ECO:0000313" key="1">
    <source>
        <dbReference type="EMBL" id="RUT64259.1"/>
    </source>
</evidence>
<evidence type="ECO:0000313" key="2">
    <source>
        <dbReference type="Proteomes" id="UP000286908"/>
    </source>
</evidence>
<gene>
    <name evidence="1" type="ORF">CKG00_18000</name>
</gene>
<dbReference type="OrthoDB" id="6504286at2"/>
<reference evidence="1 2" key="1">
    <citation type="submission" date="2017-08" db="EMBL/GenBank/DDBJ databases">
        <title>Draft genome sequence of pheromone producing symbiont Morganella morganii, of the female New Zealand grass grub Costelytra giveni.</title>
        <authorList>
            <person name="Laugraud A."/>
            <person name="Young S.D."/>
            <person name="Hurst M.H."/>
        </authorList>
    </citation>
    <scope>NUCLEOTIDE SEQUENCE [LARGE SCALE GENOMIC DNA]</scope>
    <source>
        <strain evidence="1 2">MMsCG</strain>
    </source>
</reference>
<sequence length="172" mass="19222">MYIPNTTYLEKGMLITYDDIKEAQLRLDEKVRERAGKLQHYIEKLTVEYGGSLRVPGDPWLTGKGLLSDFVKVGVRKNGVFEEMPLSMLSMDSLRDIHFSLCTVIDSGDVEGKALYVVDMSISMNDGKVCFCVAGHAKEITIWMPDSTGAFHEVCAVVKSIIMKGLKDPRLD</sequence>
<accession>A0A433ZQB6</accession>
<dbReference type="Proteomes" id="UP000286908">
    <property type="component" value="Unassembled WGS sequence"/>
</dbReference>
<protein>
    <submittedName>
        <fullName evidence="1">Uncharacterized protein</fullName>
    </submittedName>
</protein>